<feature type="chain" id="PRO_5043337367" evidence="2">
    <location>
        <begin position="17"/>
        <end position="160"/>
    </location>
</feature>
<feature type="compositionally biased region" description="Polar residues" evidence="1">
    <location>
        <begin position="69"/>
        <end position="79"/>
    </location>
</feature>
<evidence type="ECO:0000313" key="4">
    <source>
        <dbReference type="Proteomes" id="UP001162060"/>
    </source>
</evidence>
<keyword evidence="2" id="KW-0732">Signal</keyword>
<reference evidence="3" key="1">
    <citation type="submission" date="2024-01" db="EMBL/GenBank/DDBJ databases">
        <authorList>
            <person name="Webb A."/>
        </authorList>
    </citation>
    <scope>NUCLEOTIDE SEQUENCE</scope>
    <source>
        <strain evidence="3">Pm1</strain>
    </source>
</reference>
<comment type="caution">
    <text evidence="3">The sequence shown here is derived from an EMBL/GenBank/DDBJ whole genome shotgun (WGS) entry which is preliminary data.</text>
</comment>
<evidence type="ECO:0000313" key="3">
    <source>
        <dbReference type="EMBL" id="CAK7947235.1"/>
    </source>
</evidence>
<proteinExistence type="predicted"/>
<dbReference type="Proteomes" id="UP001162060">
    <property type="component" value="Unassembled WGS sequence"/>
</dbReference>
<feature type="signal peptide" evidence="2">
    <location>
        <begin position="1"/>
        <end position="16"/>
    </location>
</feature>
<feature type="region of interest" description="Disordered" evidence="1">
    <location>
        <begin position="24"/>
        <end position="99"/>
    </location>
</feature>
<gene>
    <name evidence="3" type="ORF">PM001_LOCUS32385</name>
</gene>
<dbReference type="EMBL" id="CAKLBY020000378">
    <property type="protein sequence ID" value="CAK7947235.1"/>
    <property type="molecule type" value="Genomic_DNA"/>
</dbReference>
<protein>
    <submittedName>
        <fullName evidence="3">Uncharacterized protein</fullName>
    </submittedName>
</protein>
<dbReference type="AlphaFoldDB" id="A0AAV1VLY6"/>
<organism evidence="3 4">
    <name type="scientific">Peronospora matthiolae</name>
    <dbReference type="NCBI Taxonomy" id="2874970"/>
    <lineage>
        <taxon>Eukaryota</taxon>
        <taxon>Sar</taxon>
        <taxon>Stramenopiles</taxon>
        <taxon>Oomycota</taxon>
        <taxon>Peronosporomycetes</taxon>
        <taxon>Peronosporales</taxon>
        <taxon>Peronosporaceae</taxon>
        <taxon>Peronospora</taxon>
    </lineage>
</organism>
<sequence length="160" mass="17126">MLEYKILLFTYRFLLATGVLPTEYSSSCMPNSVSESTPNGESDIPPNDEDASMPNDTDNGASDDAGTGTPYSEGTSTPNGVEPLTTEGNDDQEITSTKDYVKPAETLIELVSVLDDTMRLEDLGQGEEWSNGSICDDTHVTVGNSPITILRSLAAKLPLT</sequence>
<evidence type="ECO:0000256" key="2">
    <source>
        <dbReference type="SAM" id="SignalP"/>
    </source>
</evidence>
<name>A0AAV1VLY6_9STRA</name>
<feature type="compositionally biased region" description="Polar residues" evidence="1">
    <location>
        <begin position="24"/>
        <end position="40"/>
    </location>
</feature>
<evidence type="ECO:0000256" key="1">
    <source>
        <dbReference type="SAM" id="MobiDB-lite"/>
    </source>
</evidence>
<accession>A0AAV1VLY6</accession>